<gene>
    <name evidence="5" type="ORF">LTR77_003622</name>
</gene>
<comment type="similarity">
    <text evidence="1">Belongs to the ATP-dependent AMP-binding enzyme family.</text>
</comment>
<feature type="domain" description="AMP-dependent synthetase/ligase" evidence="3">
    <location>
        <begin position="82"/>
        <end position="411"/>
    </location>
</feature>
<evidence type="ECO:0000313" key="6">
    <source>
        <dbReference type="Proteomes" id="UP001337655"/>
    </source>
</evidence>
<dbReference type="InterPro" id="IPR020845">
    <property type="entry name" value="AMP-binding_CS"/>
</dbReference>
<protein>
    <recommendedName>
        <fullName evidence="7">Malonate--CoA ligase</fullName>
    </recommendedName>
</protein>
<keyword evidence="2" id="KW-0472">Membrane</keyword>
<dbReference type="PANTHER" id="PTHR43201:SF8">
    <property type="entry name" value="ACYL-COA SYNTHETASE FAMILY MEMBER 3"/>
    <property type="match status" value="1"/>
</dbReference>
<organism evidence="5 6">
    <name type="scientific">Saxophila tyrrhenica</name>
    <dbReference type="NCBI Taxonomy" id="1690608"/>
    <lineage>
        <taxon>Eukaryota</taxon>
        <taxon>Fungi</taxon>
        <taxon>Dikarya</taxon>
        <taxon>Ascomycota</taxon>
        <taxon>Pezizomycotina</taxon>
        <taxon>Dothideomycetes</taxon>
        <taxon>Dothideomycetidae</taxon>
        <taxon>Mycosphaerellales</taxon>
        <taxon>Extremaceae</taxon>
        <taxon>Saxophila</taxon>
    </lineage>
</organism>
<evidence type="ECO:0000256" key="2">
    <source>
        <dbReference type="SAM" id="Phobius"/>
    </source>
</evidence>
<dbReference type="EMBL" id="JAVRRT010000005">
    <property type="protein sequence ID" value="KAK5171985.1"/>
    <property type="molecule type" value="Genomic_DNA"/>
</dbReference>
<dbReference type="Pfam" id="PF13193">
    <property type="entry name" value="AMP-binding_C"/>
    <property type="match status" value="1"/>
</dbReference>
<dbReference type="Gene3D" id="3.30.300.30">
    <property type="match status" value="1"/>
</dbReference>
<proteinExistence type="inferred from homology"/>
<evidence type="ECO:0000256" key="1">
    <source>
        <dbReference type="ARBA" id="ARBA00006432"/>
    </source>
</evidence>
<dbReference type="InterPro" id="IPR045851">
    <property type="entry name" value="AMP-bd_C_sf"/>
</dbReference>
<dbReference type="InterPro" id="IPR000873">
    <property type="entry name" value="AMP-dep_synth/lig_dom"/>
</dbReference>
<feature type="domain" description="AMP-binding enzyme C-terminal" evidence="4">
    <location>
        <begin position="462"/>
        <end position="541"/>
    </location>
</feature>
<dbReference type="RefSeq" id="XP_064660829.1">
    <property type="nucleotide sequence ID" value="XM_064800878.1"/>
</dbReference>
<keyword evidence="2" id="KW-1133">Transmembrane helix</keyword>
<dbReference type="SUPFAM" id="SSF56801">
    <property type="entry name" value="Acetyl-CoA synthetase-like"/>
    <property type="match status" value="1"/>
</dbReference>
<feature type="transmembrane region" description="Helical" evidence="2">
    <location>
        <begin position="88"/>
        <end position="115"/>
    </location>
</feature>
<dbReference type="InterPro" id="IPR042099">
    <property type="entry name" value="ANL_N_sf"/>
</dbReference>
<reference evidence="5 6" key="1">
    <citation type="submission" date="2023-08" db="EMBL/GenBank/DDBJ databases">
        <title>Black Yeasts Isolated from many extreme environments.</title>
        <authorList>
            <person name="Coleine C."/>
            <person name="Stajich J.E."/>
            <person name="Selbmann L."/>
        </authorList>
    </citation>
    <scope>NUCLEOTIDE SEQUENCE [LARGE SCALE GENOMIC DNA]</scope>
    <source>
        <strain evidence="5 6">CCFEE 5935</strain>
    </source>
</reference>
<dbReference type="Pfam" id="PF00501">
    <property type="entry name" value="AMP-binding"/>
    <property type="match status" value="1"/>
</dbReference>
<dbReference type="GO" id="GO:0031956">
    <property type="term" value="F:medium-chain fatty acid-CoA ligase activity"/>
    <property type="evidence" value="ECO:0007669"/>
    <property type="project" value="TreeGrafter"/>
</dbReference>
<evidence type="ECO:0008006" key="7">
    <source>
        <dbReference type="Google" id="ProtNLM"/>
    </source>
</evidence>
<dbReference type="AlphaFoldDB" id="A0AAV9PEU6"/>
<evidence type="ECO:0000259" key="3">
    <source>
        <dbReference type="Pfam" id="PF00501"/>
    </source>
</evidence>
<evidence type="ECO:0000313" key="5">
    <source>
        <dbReference type="EMBL" id="KAK5171985.1"/>
    </source>
</evidence>
<dbReference type="GeneID" id="89924968"/>
<dbReference type="Proteomes" id="UP001337655">
    <property type="component" value="Unassembled WGS sequence"/>
</dbReference>
<dbReference type="Gene3D" id="3.40.50.12780">
    <property type="entry name" value="N-terminal domain of ligase-like"/>
    <property type="match status" value="1"/>
</dbReference>
<accession>A0AAV9PEU6</accession>
<sequence>MASPPSIKSPDRSRIFPPHEGQNVLPNSPFFTKLLRHAHRGRLAIRDHLLGVEKTYLDLLGDALSLRSALEKRLDPSVVRRLRRGDELYIGVLAAGGYEFAVAMVAALAIGAAVVPMSVANPPEEVVYFVNKSRQIAILSSSSTTGLAQSVLSLRREQGQPLAHLTVSDAMTSSSRLQPRDIVISCDRYLDDNTAGVVIFTSGTTGKPKGSVLRRAYIHEAALNVVEGYDITHKDVLLHTLPVHHATGLGTSFFPWMVSGACIEFKTHGSFDPAWVWRRIREGGITVFSGVPTMYLRLMWHYNKELANLPDAKKDAYTAGVRALRCLLCGSSALQQPVQNFWTSLRDNGKPGIFVRYGSSEVPGCIRVSADADFPRLPGNSVGSPTAGVDVKINSERELLIKSPLMFSGYLLDEAATVAAHDELGWFKTGDIARQEGPYIFIVGRASVDIIKSGGYKIGAPEVEQACLKLPNVREVSVLGVDDEEFGQRVAAVVLPTAGSNGSSLRIDRLREDLRQTLPAYKLPTLLRVVDGELPKGETGKVQKKILGPQLFPSSWQEDSRVQVWRSTKARL</sequence>
<dbReference type="GO" id="GO:0006631">
    <property type="term" value="P:fatty acid metabolic process"/>
    <property type="evidence" value="ECO:0007669"/>
    <property type="project" value="TreeGrafter"/>
</dbReference>
<evidence type="ECO:0000259" key="4">
    <source>
        <dbReference type="Pfam" id="PF13193"/>
    </source>
</evidence>
<comment type="caution">
    <text evidence="5">The sequence shown here is derived from an EMBL/GenBank/DDBJ whole genome shotgun (WGS) entry which is preliminary data.</text>
</comment>
<dbReference type="PANTHER" id="PTHR43201">
    <property type="entry name" value="ACYL-COA SYNTHETASE"/>
    <property type="match status" value="1"/>
</dbReference>
<name>A0AAV9PEU6_9PEZI</name>
<dbReference type="InterPro" id="IPR025110">
    <property type="entry name" value="AMP-bd_C"/>
</dbReference>
<dbReference type="PROSITE" id="PS00455">
    <property type="entry name" value="AMP_BINDING"/>
    <property type="match status" value="1"/>
</dbReference>
<keyword evidence="2" id="KW-0812">Transmembrane</keyword>
<keyword evidence="6" id="KW-1185">Reference proteome</keyword>